<dbReference type="PANTHER" id="PTHR21032:SF0">
    <property type="entry name" value="G PATCH DOMAIN-CONTAINING PROTEIN 11"/>
    <property type="match status" value="1"/>
</dbReference>
<protein>
    <recommendedName>
        <fullName evidence="1">G-patch domain-containing protein</fullName>
    </recommendedName>
</protein>
<dbReference type="EMBL" id="JRES01000250">
    <property type="protein sequence ID" value="KNC32968.1"/>
    <property type="molecule type" value="Genomic_DNA"/>
</dbReference>
<dbReference type="Proteomes" id="UP000037069">
    <property type="component" value="Unassembled WGS sequence"/>
</dbReference>
<dbReference type="GO" id="GO:0000776">
    <property type="term" value="C:kinetochore"/>
    <property type="evidence" value="ECO:0007669"/>
    <property type="project" value="TreeGrafter"/>
</dbReference>
<dbReference type="STRING" id="7375.A0A0L0CKT0"/>
<dbReference type="SMART" id="SM00443">
    <property type="entry name" value="G_patch"/>
    <property type="match status" value="1"/>
</dbReference>
<evidence type="ECO:0000313" key="2">
    <source>
        <dbReference type="EMBL" id="KNC32968.1"/>
    </source>
</evidence>
<keyword evidence="3" id="KW-1185">Reference proteome</keyword>
<reference evidence="2 3" key="1">
    <citation type="journal article" date="2015" name="Nat. Commun.">
        <title>Lucilia cuprina genome unlocks parasitic fly biology to underpin future interventions.</title>
        <authorList>
            <person name="Anstead C.A."/>
            <person name="Korhonen P.K."/>
            <person name="Young N.D."/>
            <person name="Hall R.S."/>
            <person name="Jex A.R."/>
            <person name="Murali S.C."/>
            <person name="Hughes D.S."/>
            <person name="Lee S.F."/>
            <person name="Perry T."/>
            <person name="Stroehlein A.J."/>
            <person name="Ansell B.R."/>
            <person name="Breugelmans B."/>
            <person name="Hofmann A."/>
            <person name="Qu J."/>
            <person name="Dugan S."/>
            <person name="Lee S.L."/>
            <person name="Chao H."/>
            <person name="Dinh H."/>
            <person name="Han Y."/>
            <person name="Doddapaneni H.V."/>
            <person name="Worley K.C."/>
            <person name="Muzny D.M."/>
            <person name="Ioannidis P."/>
            <person name="Waterhouse R.M."/>
            <person name="Zdobnov E.M."/>
            <person name="James P.J."/>
            <person name="Bagnall N.H."/>
            <person name="Kotze A.C."/>
            <person name="Gibbs R.A."/>
            <person name="Richards S."/>
            <person name="Batterham P."/>
            <person name="Gasser R.B."/>
        </authorList>
    </citation>
    <scope>NUCLEOTIDE SEQUENCE [LARGE SCALE GENOMIC DNA]</scope>
    <source>
        <strain evidence="2 3">LS</strain>
        <tissue evidence="2">Full body</tissue>
    </source>
</reference>
<dbReference type="OrthoDB" id="786951at2759"/>
<feature type="domain" description="G-patch" evidence="1">
    <location>
        <begin position="103"/>
        <end position="149"/>
    </location>
</feature>
<accession>A0A0L0CKT0</accession>
<dbReference type="InterPro" id="IPR000467">
    <property type="entry name" value="G_patch_dom"/>
</dbReference>
<comment type="caution">
    <text evidence="2">The sequence shown here is derived from an EMBL/GenBank/DDBJ whole genome shotgun (WGS) entry which is preliminary data.</text>
</comment>
<dbReference type="Pfam" id="PF01585">
    <property type="entry name" value="G-patch"/>
    <property type="match status" value="1"/>
</dbReference>
<organism evidence="2 3">
    <name type="scientific">Lucilia cuprina</name>
    <name type="common">Green bottle fly</name>
    <name type="synonym">Australian sheep blowfly</name>
    <dbReference type="NCBI Taxonomy" id="7375"/>
    <lineage>
        <taxon>Eukaryota</taxon>
        <taxon>Metazoa</taxon>
        <taxon>Ecdysozoa</taxon>
        <taxon>Arthropoda</taxon>
        <taxon>Hexapoda</taxon>
        <taxon>Insecta</taxon>
        <taxon>Pterygota</taxon>
        <taxon>Neoptera</taxon>
        <taxon>Endopterygota</taxon>
        <taxon>Diptera</taxon>
        <taxon>Brachycera</taxon>
        <taxon>Muscomorpha</taxon>
        <taxon>Oestroidea</taxon>
        <taxon>Calliphoridae</taxon>
        <taxon>Luciliinae</taxon>
        <taxon>Lucilia</taxon>
    </lineage>
</organism>
<dbReference type="InterPro" id="IPR039249">
    <property type="entry name" value="GPATCH11"/>
</dbReference>
<dbReference type="PANTHER" id="PTHR21032">
    <property type="entry name" value="G PATCH DOMAIN-CONTAINING PROTEIN 11"/>
    <property type="match status" value="1"/>
</dbReference>
<gene>
    <name evidence="2" type="ORF">FF38_07202</name>
</gene>
<evidence type="ECO:0000259" key="1">
    <source>
        <dbReference type="PROSITE" id="PS50174"/>
    </source>
</evidence>
<dbReference type="AlphaFoldDB" id="A0A0L0CKT0"/>
<evidence type="ECO:0000313" key="3">
    <source>
        <dbReference type="Proteomes" id="UP000037069"/>
    </source>
</evidence>
<proteinExistence type="predicted"/>
<dbReference type="GO" id="GO:0003676">
    <property type="term" value="F:nucleic acid binding"/>
    <property type="evidence" value="ECO:0007669"/>
    <property type="project" value="InterPro"/>
</dbReference>
<sequence length="488" mass="55883">MLNWLVSYINYHGYYVYNCYYSNYYNNNYYNNNSFGYVYNYNDQQEYSYRSLSRRQRNLLNRQAKRNDEYSNMNNNQNKTVPQNRKALEEANFKKGLETKIEQGNKGYELLVKMGYENGKGLGRNAEGILEPLMLEKKSDRKGLGAEVTSTTLIQHLSRGQRRRLRLKLKEAEEAAQQAQKAKELQKPLALKTVISTQQQVQNSRQVAVVAKQAVVAPTIKYTQNSEKQNLVKAVATVLPSKTAIATTTTKSLSTSKLGKMKFSVKEPCTPEFLQSIGQTFNSEIELMQLRLAAEASINLVTDDDFLIVAKIFIDNNPNVADHVFEFIRTELVGWIGVYQQEGLSTPIFHSITNNGSHITIVCDNNYAFECLSRCIEDIVQMKTMESLKVLRLPAITPLIYCFDAKYEGIASDAKLFLSQLNLHKPKLYTDNWVVASQEVCPEGRVTYFIFLVDERSALALNFHYSRSFCICMQQVTFRNRGIVRETI</sequence>
<name>A0A0L0CKT0_LUCCU</name>
<dbReference type="PROSITE" id="PS50174">
    <property type="entry name" value="G_PATCH"/>
    <property type="match status" value="1"/>
</dbReference>